<feature type="transmembrane region" description="Helical" evidence="1">
    <location>
        <begin position="177"/>
        <end position="195"/>
    </location>
</feature>
<name>A0ABD0VC17_DENTH</name>
<keyword evidence="1" id="KW-0472">Membrane</keyword>
<proteinExistence type="predicted"/>
<protein>
    <submittedName>
        <fullName evidence="2">Uncharacterized protein</fullName>
    </submittedName>
</protein>
<feature type="transmembrane region" description="Helical" evidence="1">
    <location>
        <begin position="144"/>
        <end position="165"/>
    </location>
</feature>
<comment type="caution">
    <text evidence="2">The sequence shown here is derived from an EMBL/GenBank/DDBJ whole genome shotgun (WGS) entry which is preliminary data.</text>
</comment>
<evidence type="ECO:0000313" key="3">
    <source>
        <dbReference type="Proteomes" id="UP001552299"/>
    </source>
</evidence>
<reference evidence="2 3" key="1">
    <citation type="journal article" date="2024" name="Plant Biotechnol. J.">
        <title>Dendrobium thyrsiflorum genome and its molecular insights into genes involved in important horticultural traits.</title>
        <authorList>
            <person name="Chen B."/>
            <person name="Wang J.Y."/>
            <person name="Zheng P.J."/>
            <person name="Li K.L."/>
            <person name="Liang Y.M."/>
            <person name="Chen X.F."/>
            <person name="Zhang C."/>
            <person name="Zhao X."/>
            <person name="He X."/>
            <person name="Zhang G.Q."/>
            <person name="Liu Z.J."/>
            <person name="Xu Q."/>
        </authorList>
    </citation>
    <scope>NUCLEOTIDE SEQUENCE [LARGE SCALE GENOMIC DNA]</scope>
    <source>
        <strain evidence="2">GZMU011</strain>
    </source>
</reference>
<dbReference type="Proteomes" id="UP001552299">
    <property type="component" value="Unassembled WGS sequence"/>
</dbReference>
<evidence type="ECO:0000313" key="2">
    <source>
        <dbReference type="EMBL" id="KAL0922604.1"/>
    </source>
</evidence>
<dbReference type="EMBL" id="JANQDX010000006">
    <property type="protein sequence ID" value="KAL0922604.1"/>
    <property type="molecule type" value="Genomic_DNA"/>
</dbReference>
<gene>
    <name evidence="2" type="ORF">M5K25_006602</name>
</gene>
<feature type="transmembrane region" description="Helical" evidence="1">
    <location>
        <begin position="88"/>
        <end position="108"/>
    </location>
</feature>
<accession>A0ABD0VC17</accession>
<sequence>MAAASDPWGVAAMPQDVNRKGFFNLDSADPKSPSRSFREVVSGTISPGDKLSSLTHSSVNGIPAILISDEEVLKLASPFQYTLVYMDIGLSILVLLGSSFQVGLMYLLGGVRIGFVRMELRFLVGCDFLGHIFLSGWMSNHQMLRFWIGFHVLVGCVTIRSWWFLDLGADGAADSWGLIRIGFQVLFVWSGILGWNTPHGQHSIILAEDAPRYLECQHERGEPVVTSTRIHRIYLFHQIAHSLKMMFSTTSKYITFSCSFQESENLFCYLSTHSMFA</sequence>
<keyword evidence="3" id="KW-1185">Reference proteome</keyword>
<organism evidence="2 3">
    <name type="scientific">Dendrobium thyrsiflorum</name>
    <name type="common">Pinecone-like raceme dendrobium</name>
    <name type="synonym">Orchid</name>
    <dbReference type="NCBI Taxonomy" id="117978"/>
    <lineage>
        <taxon>Eukaryota</taxon>
        <taxon>Viridiplantae</taxon>
        <taxon>Streptophyta</taxon>
        <taxon>Embryophyta</taxon>
        <taxon>Tracheophyta</taxon>
        <taxon>Spermatophyta</taxon>
        <taxon>Magnoliopsida</taxon>
        <taxon>Liliopsida</taxon>
        <taxon>Asparagales</taxon>
        <taxon>Orchidaceae</taxon>
        <taxon>Epidendroideae</taxon>
        <taxon>Malaxideae</taxon>
        <taxon>Dendrobiinae</taxon>
        <taxon>Dendrobium</taxon>
    </lineage>
</organism>
<evidence type="ECO:0000256" key="1">
    <source>
        <dbReference type="SAM" id="Phobius"/>
    </source>
</evidence>
<dbReference type="AlphaFoldDB" id="A0ABD0VC17"/>
<keyword evidence="1" id="KW-0812">Transmembrane</keyword>
<keyword evidence="1" id="KW-1133">Transmembrane helix</keyword>